<name>A0A9X3M820_9CORY</name>
<dbReference type="InterPro" id="IPR029058">
    <property type="entry name" value="AB_hydrolase_fold"/>
</dbReference>
<dbReference type="EMBL" id="JAKMUV010000003">
    <property type="protein sequence ID" value="MCZ9304750.1"/>
    <property type="molecule type" value="Genomic_DNA"/>
</dbReference>
<dbReference type="PANTHER" id="PTHR32015:SF1">
    <property type="entry name" value="LIPASE"/>
    <property type="match status" value="1"/>
</dbReference>
<keyword evidence="1" id="KW-0378">Hydrolase</keyword>
<dbReference type="PANTHER" id="PTHR32015">
    <property type="entry name" value="FASTING INDUCED LIPASE"/>
    <property type="match status" value="1"/>
</dbReference>
<sequence>MDAFIPKFLSSLRRENPLPEGVNRWDTPLDGRTPVVLIHGTWLNAYNTWDYVAKHLIAAGHPVFAVNYGKDRDALTGKAPGVYANNFLRSSQLEVAHFIDDVIERTGAQKVNLVGHSQGVAQARLYLSDSGGADRADIARNKVDRLVGVGPAHHGTTLSGVSTLAERVDPSNKLAGPLEKILGGAAIDQRVGSEFGEHLNRDGDTTPGVDYTMITAKYDGIATPRLKQVMVAGDGARVRNLSVQDDNPFDLSGHLAMLYSPRVVDLILEALAPGDDGPAAYRTANPLKRSMVLPLMGEFRVPGRRGRKA</sequence>
<dbReference type="GO" id="GO:0016298">
    <property type="term" value="F:lipase activity"/>
    <property type="evidence" value="ECO:0007669"/>
    <property type="project" value="TreeGrafter"/>
</dbReference>
<dbReference type="Pfam" id="PF01674">
    <property type="entry name" value="Lipase_2"/>
    <property type="match status" value="1"/>
</dbReference>
<evidence type="ECO:0000313" key="1">
    <source>
        <dbReference type="EMBL" id="MCZ9304750.1"/>
    </source>
</evidence>
<gene>
    <name evidence="1" type="ORF">L8U58_04255</name>
</gene>
<dbReference type="Proteomes" id="UP001146505">
    <property type="component" value="Unassembled WGS sequence"/>
</dbReference>
<keyword evidence="2" id="KW-1185">Reference proteome</keyword>
<dbReference type="GeneID" id="301812747"/>
<dbReference type="RefSeq" id="WP_034972488.1">
    <property type="nucleotide sequence ID" value="NZ_JAKMUV010000003.1"/>
</dbReference>
<dbReference type="SUPFAM" id="SSF53474">
    <property type="entry name" value="alpha/beta-Hydrolases"/>
    <property type="match status" value="1"/>
</dbReference>
<protein>
    <submittedName>
        <fullName evidence="1">Alpha/beta fold hydrolase</fullName>
    </submittedName>
</protein>
<proteinExistence type="predicted"/>
<dbReference type="AlphaFoldDB" id="A0A9X3M820"/>
<comment type="caution">
    <text evidence="1">The sequence shown here is derived from an EMBL/GenBank/DDBJ whole genome shotgun (WGS) entry which is preliminary data.</text>
</comment>
<reference evidence="1" key="1">
    <citation type="submission" date="2022-02" db="EMBL/GenBank/DDBJ databases">
        <title>Corynebacterium sp. from urogenital microbiome.</title>
        <authorList>
            <person name="Cappelli E.A."/>
            <person name="Ribeiro T.G."/>
            <person name="Peixe L."/>
        </authorList>
    </citation>
    <scope>NUCLEOTIDE SEQUENCE</scope>
    <source>
        <strain evidence="1">C9Ua_112</strain>
    </source>
</reference>
<dbReference type="InterPro" id="IPR002918">
    <property type="entry name" value="Lipase_EstA/Esterase_EstB"/>
</dbReference>
<accession>A0A9X3M820</accession>
<dbReference type="GO" id="GO:0016042">
    <property type="term" value="P:lipid catabolic process"/>
    <property type="evidence" value="ECO:0007669"/>
    <property type="project" value="InterPro"/>
</dbReference>
<evidence type="ECO:0000313" key="2">
    <source>
        <dbReference type="Proteomes" id="UP001146505"/>
    </source>
</evidence>
<organism evidence="1 2">
    <name type="scientific">Corynebacterium macclintockiae</name>
    <dbReference type="NCBI Taxonomy" id="2913501"/>
    <lineage>
        <taxon>Bacteria</taxon>
        <taxon>Bacillati</taxon>
        <taxon>Actinomycetota</taxon>
        <taxon>Actinomycetes</taxon>
        <taxon>Mycobacteriales</taxon>
        <taxon>Corynebacteriaceae</taxon>
        <taxon>Corynebacterium</taxon>
    </lineage>
</organism>
<dbReference type="Gene3D" id="3.40.50.1820">
    <property type="entry name" value="alpha/beta hydrolase"/>
    <property type="match status" value="1"/>
</dbReference>